<feature type="region of interest" description="Disordered" evidence="1">
    <location>
        <begin position="1"/>
        <end position="29"/>
    </location>
</feature>
<sequence length="73" mass="8485">MSPPCPSFDVSELPARVQQDSDGRRRKLDGSARRIELSACDLFKMNQWECELKDESMSQSPISCWPVTRFFRM</sequence>
<keyword evidence="3" id="KW-1185">Reference proteome</keyword>
<accession>A0A545UWT3</accession>
<evidence type="ECO:0000313" key="3">
    <source>
        <dbReference type="Proteomes" id="UP000315783"/>
    </source>
</evidence>
<dbReference type="Proteomes" id="UP000315783">
    <property type="component" value="Unassembled WGS sequence"/>
</dbReference>
<dbReference type="Pfam" id="PF11093">
    <property type="entry name" value="Mitochondr_Som1"/>
    <property type="match status" value="1"/>
</dbReference>
<dbReference type="EMBL" id="SPUK01000011">
    <property type="protein sequence ID" value="TQV93898.1"/>
    <property type="molecule type" value="Genomic_DNA"/>
</dbReference>
<comment type="caution">
    <text evidence="2">The sequence shown here is derived from an EMBL/GenBank/DDBJ whole genome shotgun (WGS) entry which is preliminary data.</text>
</comment>
<dbReference type="GO" id="GO:0042720">
    <property type="term" value="C:mitochondrial inner membrane peptidase complex"/>
    <property type="evidence" value="ECO:0007669"/>
    <property type="project" value="InterPro"/>
</dbReference>
<reference evidence="2 3" key="1">
    <citation type="journal article" date="2019" name="Appl. Microbiol. Biotechnol.">
        <title>Genome sequence of Isaria javanica and comparative genome analysis insights into family S53 peptidase evolution in fungal entomopathogens.</title>
        <authorList>
            <person name="Lin R."/>
            <person name="Zhang X."/>
            <person name="Xin B."/>
            <person name="Zou M."/>
            <person name="Gao Y."/>
            <person name="Qin F."/>
            <person name="Hu Q."/>
            <person name="Xie B."/>
            <person name="Cheng X."/>
        </authorList>
    </citation>
    <scope>NUCLEOTIDE SEQUENCE [LARGE SCALE GENOMIC DNA]</scope>
    <source>
        <strain evidence="2 3">IJ1G</strain>
    </source>
</reference>
<proteinExistence type="predicted"/>
<evidence type="ECO:0000313" key="2">
    <source>
        <dbReference type="EMBL" id="TQV93898.1"/>
    </source>
</evidence>
<organism evidence="2 3">
    <name type="scientific">Cordyceps javanica</name>
    <dbReference type="NCBI Taxonomy" id="43265"/>
    <lineage>
        <taxon>Eukaryota</taxon>
        <taxon>Fungi</taxon>
        <taxon>Dikarya</taxon>
        <taxon>Ascomycota</taxon>
        <taxon>Pezizomycotina</taxon>
        <taxon>Sordariomycetes</taxon>
        <taxon>Hypocreomycetidae</taxon>
        <taxon>Hypocreales</taxon>
        <taxon>Cordycipitaceae</taxon>
        <taxon>Cordyceps</taxon>
    </lineage>
</organism>
<dbReference type="InterPro" id="IPR024645">
    <property type="entry name" value="Mitochondr_Som1"/>
</dbReference>
<dbReference type="AlphaFoldDB" id="A0A545UWT3"/>
<protein>
    <submittedName>
        <fullName evidence="2">Mitochondrial export protein som1 domain-containing protein</fullName>
    </submittedName>
</protein>
<feature type="compositionally biased region" description="Basic and acidic residues" evidence="1">
    <location>
        <begin position="19"/>
        <end position="29"/>
    </location>
</feature>
<gene>
    <name evidence="2" type="ORF">IF1G_07630</name>
</gene>
<name>A0A545UWT3_9HYPO</name>
<evidence type="ECO:0000256" key="1">
    <source>
        <dbReference type="SAM" id="MobiDB-lite"/>
    </source>
</evidence>